<evidence type="ECO:0000313" key="2">
    <source>
        <dbReference type="Proteomes" id="UP000239156"/>
    </source>
</evidence>
<dbReference type="VEuPathDB" id="FungiDB:PSTT_01902"/>
<accession>A0A2S4W1M7</accession>
<feature type="non-terminal residue" evidence="1">
    <location>
        <position position="1"/>
    </location>
</feature>
<evidence type="ECO:0000313" key="1">
    <source>
        <dbReference type="EMBL" id="POW15674.1"/>
    </source>
</evidence>
<reference evidence="1" key="1">
    <citation type="submission" date="2017-12" db="EMBL/GenBank/DDBJ databases">
        <title>Gene loss provides genomic basis for host adaptation in cereal stripe rust fungi.</title>
        <authorList>
            <person name="Xia C."/>
        </authorList>
    </citation>
    <scope>NUCLEOTIDE SEQUENCE [LARGE SCALE GENOMIC DNA]</scope>
    <source>
        <strain evidence="1">93-210</strain>
    </source>
</reference>
<comment type="caution">
    <text evidence="1">The sequence shown here is derived from an EMBL/GenBank/DDBJ whole genome shotgun (WGS) entry which is preliminary data.</text>
</comment>
<gene>
    <name evidence="1" type="ORF">PSTT_01902</name>
</gene>
<dbReference type="VEuPathDB" id="FungiDB:PSHT_15299"/>
<dbReference type="EMBL" id="PKSL01000011">
    <property type="protein sequence ID" value="POW15674.1"/>
    <property type="molecule type" value="Genomic_DNA"/>
</dbReference>
<protein>
    <submittedName>
        <fullName evidence="1">Uncharacterized protein</fullName>
    </submittedName>
</protein>
<dbReference type="Proteomes" id="UP000239156">
    <property type="component" value="Unassembled WGS sequence"/>
</dbReference>
<organism evidence="1 2">
    <name type="scientific">Puccinia striiformis</name>
    <dbReference type="NCBI Taxonomy" id="27350"/>
    <lineage>
        <taxon>Eukaryota</taxon>
        <taxon>Fungi</taxon>
        <taxon>Dikarya</taxon>
        <taxon>Basidiomycota</taxon>
        <taxon>Pucciniomycotina</taxon>
        <taxon>Pucciniomycetes</taxon>
        <taxon>Pucciniales</taxon>
        <taxon>Pucciniaceae</taxon>
        <taxon>Puccinia</taxon>
    </lineage>
</organism>
<sequence>FIIKLIQWVRTMKREPTCLRYGVYIISRGGLSLTNHKTEISKIGTDQLWDHMNECFALHPHWTDSLRCTRLRGLWKITRNNADCIDDFKQLEYEDFVRLFIVKMKALGKFYRIEGTSWNLMLLSRHQLISDACISELMNDGQENNIFFSYILQYASPVGNLPKIYLNFDLKLSLENSGFTWEIHGILKLLYVKMWQNLRRLYLGAQLKKFEGSTFGRLGRELILRTSSGINGSPQSHDLAEELVKSKLLHDIITFVIQYYLQDAIATLKRLPIYPQNLSLRYSNIVPIRCFQNALVKVSVDFPSKQNMAFGTNMNKNDDILFPAWEDEHSTHNPGQPVLSKHFIGFGDSSYRLKSLLPINCGTELLGEWPGRMIEHNLAVLAHSTPPKVILLEQKSQKIGLVIGMHRRRLVATAGKMVARELHTDDRVRRKKAPNQMQL</sequence>
<dbReference type="AlphaFoldDB" id="A0A2S4W1M7"/>
<keyword evidence="2" id="KW-1185">Reference proteome</keyword>
<name>A0A2S4W1M7_9BASI</name>
<dbReference type="VEuPathDB" id="FungiDB:PSHT_04568"/>
<proteinExistence type="predicted"/>